<accession>A0ABR2ZVG4</accession>
<name>A0ABR2ZVG4_9AGAR</name>
<sequence length="287" mass="29371">MGFPLDFFPVLFAVPRVVGWLAHWRQMMLQPGGVKIWRPRQIYVGAGKRDYVPVQDRVPVEGLKKTPSPVAHSGDITMFATFITVALFAAASVRNVAGYTLSTPQMTQCQDVTINVDGAKGSWNLIAVPAADTCNGNILADIGDHDGNSVSWKVALPAGTKVVLTTIDGDEQEAWSGEITVGPSDDTSCIPEQLLQDLTSSSASSSAAASTSAASSSSVAGDGTLVVPASPASTSAYSSQATTTPIGGPVGGVASGPGSSNSNGASRQMTSSMLVLGAISVVLAACL</sequence>
<feature type="compositionally biased region" description="Low complexity" evidence="1">
    <location>
        <begin position="256"/>
        <end position="266"/>
    </location>
</feature>
<dbReference type="EMBL" id="JBBXMP010000052">
    <property type="protein sequence ID" value="KAL0065086.1"/>
    <property type="molecule type" value="Genomic_DNA"/>
</dbReference>
<gene>
    <name evidence="2" type="ORF">AAF712_007922</name>
</gene>
<feature type="region of interest" description="Disordered" evidence="1">
    <location>
        <begin position="236"/>
        <end position="266"/>
    </location>
</feature>
<dbReference type="PANTHER" id="PTHR42871">
    <property type="entry name" value="CITRATE SYNTHASE"/>
    <property type="match status" value="1"/>
</dbReference>
<evidence type="ECO:0000313" key="2">
    <source>
        <dbReference type="EMBL" id="KAL0065086.1"/>
    </source>
</evidence>
<keyword evidence="3" id="KW-1185">Reference proteome</keyword>
<reference evidence="2 3" key="1">
    <citation type="submission" date="2024-05" db="EMBL/GenBank/DDBJ databases">
        <title>A draft genome resource for the thread blight pathogen Marasmius tenuissimus strain MS-2.</title>
        <authorList>
            <person name="Yulfo-Soto G.E."/>
            <person name="Baruah I.K."/>
            <person name="Amoako-Attah I."/>
            <person name="Bukari Y."/>
            <person name="Meinhardt L.W."/>
            <person name="Bailey B.A."/>
            <person name="Cohen S.P."/>
        </authorList>
    </citation>
    <scope>NUCLEOTIDE SEQUENCE [LARGE SCALE GENOMIC DNA]</scope>
    <source>
        <strain evidence="2 3">MS-2</strain>
    </source>
</reference>
<proteinExistence type="predicted"/>
<evidence type="ECO:0000313" key="3">
    <source>
        <dbReference type="Proteomes" id="UP001437256"/>
    </source>
</evidence>
<comment type="caution">
    <text evidence="2">The sequence shown here is derived from an EMBL/GenBank/DDBJ whole genome shotgun (WGS) entry which is preliminary data.</text>
</comment>
<dbReference type="PANTHER" id="PTHR42871:SF1">
    <property type="entry name" value="CITRATE SYNTHASE"/>
    <property type="match status" value="1"/>
</dbReference>
<dbReference type="Proteomes" id="UP001437256">
    <property type="component" value="Unassembled WGS sequence"/>
</dbReference>
<evidence type="ECO:0000256" key="1">
    <source>
        <dbReference type="SAM" id="MobiDB-lite"/>
    </source>
</evidence>
<dbReference type="Pfam" id="PF00285">
    <property type="entry name" value="Citrate_synt"/>
    <property type="match status" value="1"/>
</dbReference>
<dbReference type="SUPFAM" id="SSF48256">
    <property type="entry name" value="Citrate synthase"/>
    <property type="match status" value="1"/>
</dbReference>
<dbReference type="InterPro" id="IPR036969">
    <property type="entry name" value="Citrate_synthase_sf"/>
</dbReference>
<organism evidence="2 3">
    <name type="scientific">Marasmius tenuissimus</name>
    <dbReference type="NCBI Taxonomy" id="585030"/>
    <lineage>
        <taxon>Eukaryota</taxon>
        <taxon>Fungi</taxon>
        <taxon>Dikarya</taxon>
        <taxon>Basidiomycota</taxon>
        <taxon>Agaricomycotina</taxon>
        <taxon>Agaricomycetes</taxon>
        <taxon>Agaricomycetidae</taxon>
        <taxon>Agaricales</taxon>
        <taxon>Marasmiineae</taxon>
        <taxon>Marasmiaceae</taxon>
        <taxon>Marasmius</taxon>
    </lineage>
</organism>
<feature type="compositionally biased region" description="Low complexity" evidence="1">
    <location>
        <begin position="236"/>
        <end position="247"/>
    </location>
</feature>
<dbReference type="InterPro" id="IPR002020">
    <property type="entry name" value="Citrate_synthase"/>
</dbReference>
<protein>
    <submittedName>
        <fullName evidence="2">Uncharacterized protein</fullName>
    </submittedName>
</protein>